<name>A0ABU2E1G5_9BURK</name>
<organism evidence="1 2">
    <name type="scientific">Burkholderia pseudomultivorans</name>
    <dbReference type="NCBI Taxonomy" id="1207504"/>
    <lineage>
        <taxon>Bacteria</taxon>
        <taxon>Pseudomonadati</taxon>
        <taxon>Pseudomonadota</taxon>
        <taxon>Betaproteobacteria</taxon>
        <taxon>Burkholderiales</taxon>
        <taxon>Burkholderiaceae</taxon>
        <taxon>Burkholderia</taxon>
        <taxon>Burkholderia cepacia complex</taxon>
    </lineage>
</organism>
<comment type="caution">
    <text evidence="1">The sequence shown here is derived from an EMBL/GenBank/DDBJ whole genome shotgun (WGS) entry which is preliminary data.</text>
</comment>
<dbReference type="RefSeq" id="WP_012431324.1">
    <property type="nucleotide sequence ID" value="NZ_CADFDQ010000009.1"/>
</dbReference>
<dbReference type="Proteomes" id="UP001248067">
    <property type="component" value="Unassembled WGS sequence"/>
</dbReference>
<protein>
    <submittedName>
        <fullName evidence="1">Uncharacterized protein</fullName>
    </submittedName>
</protein>
<reference evidence="1 2" key="1">
    <citation type="submission" date="2019-06" db="EMBL/GenBank/DDBJ databases">
        <title>Evolution of Burkholderia multivorans in the lungs of Cystic Fibrosis patients.</title>
        <authorList>
            <person name="Moreira L.M."/>
        </authorList>
    </citation>
    <scope>NUCLEOTIDE SEQUENCE [LARGE SCALE GENOMIC DNA]</scope>
    <source>
        <strain evidence="1 2">VC13239</strain>
    </source>
</reference>
<sequence>MPVQPETESTDDVDVADKPRRLTLAGALAQRERTSAFTGSRIQVDGLALEVVEIGPYTEEDGRMVTFRARAVGNVRLQAGEILTTPWGVCRIVN</sequence>
<gene>
    <name evidence="1" type="ORF">FEQ00_02090</name>
</gene>
<accession>A0ABU2E1G5</accession>
<keyword evidence="2" id="KW-1185">Reference proteome</keyword>
<proteinExistence type="predicted"/>
<dbReference type="EMBL" id="VJSY01000013">
    <property type="protein sequence ID" value="MDR8753675.1"/>
    <property type="molecule type" value="Genomic_DNA"/>
</dbReference>
<evidence type="ECO:0000313" key="1">
    <source>
        <dbReference type="EMBL" id="MDR8753675.1"/>
    </source>
</evidence>
<evidence type="ECO:0000313" key="2">
    <source>
        <dbReference type="Proteomes" id="UP001248067"/>
    </source>
</evidence>